<dbReference type="GO" id="GO:0003723">
    <property type="term" value="F:RNA binding"/>
    <property type="evidence" value="ECO:0007669"/>
    <property type="project" value="UniProtKB-UniRule"/>
</dbReference>
<organism evidence="4 5">
    <name type="scientific">Saxophila tyrrhenica</name>
    <dbReference type="NCBI Taxonomy" id="1690608"/>
    <lineage>
        <taxon>Eukaryota</taxon>
        <taxon>Fungi</taxon>
        <taxon>Dikarya</taxon>
        <taxon>Ascomycota</taxon>
        <taxon>Pezizomycotina</taxon>
        <taxon>Dothideomycetes</taxon>
        <taxon>Dothideomycetidae</taxon>
        <taxon>Mycosphaerellales</taxon>
        <taxon>Extremaceae</taxon>
        <taxon>Saxophila</taxon>
    </lineage>
</organism>
<evidence type="ECO:0000313" key="4">
    <source>
        <dbReference type="EMBL" id="KAK5164228.1"/>
    </source>
</evidence>
<dbReference type="InterPro" id="IPR000504">
    <property type="entry name" value="RRM_dom"/>
</dbReference>
<protein>
    <recommendedName>
        <fullName evidence="3">RRM domain-containing protein</fullName>
    </recommendedName>
</protein>
<keyword evidence="5" id="KW-1185">Reference proteome</keyword>
<evidence type="ECO:0000256" key="1">
    <source>
        <dbReference type="PROSITE-ProRule" id="PRU00176"/>
    </source>
</evidence>
<feature type="domain" description="RRM" evidence="3">
    <location>
        <begin position="127"/>
        <end position="204"/>
    </location>
</feature>
<dbReference type="RefSeq" id="XP_064654521.1">
    <property type="nucleotide sequence ID" value="XM_064807148.1"/>
</dbReference>
<feature type="compositionally biased region" description="Low complexity" evidence="2">
    <location>
        <begin position="23"/>
        <end position="36"/>
    </location>
</feature>
<dbReference type="SMART" id="SM00360">
    <property type="entry name" value="RRM"/>
    <property type="match status" value="1"/>
</dbReference>
<feature type="compositionally biased region" description="Polar residues" evidence="2">
    <location>
        <begin position="61"/>
        <end position="70"/>
    </location>
</feature>
<comment type="caution">
    <text evidence="4">The sequence shown here is derived from an EMBL/GenBank/DDBJ whole genome shotgun (WGS) entry which is preliminary data.</text>
</comment>
<dbReference type="SUPFAM" id="SSF54928">
    <property type="entry name" value="RNA-binding domain, RBD"/>
    <property type="match status" value="1"/>
</dbReference>
<keyword evidence="1" id="KW-0694">RNA-binding</keyword>
<proteinExistence type="predicted"/>
<evidence type="ECO:0000313" key="5">
    <source>
        <dbReference type="Proteomes" id="UP001337655"/>
    </source>
</evidence>
<evidence type="ECO:0000256" key="2">
    <source>
        <dbReference type="SAM" id="MobiDB-lite"/>
    </source>
</evidence>
<dbReference type="InterPro" id="IPR035979">
    <property type="entry name" value="RBD_domain_sf"/>
</dbReference>
<dbReference type="GeneID" id="89931252"/>
<dbReference type="Proteomes" id="UP001337655">
    <property type="component" value="Unassembled WGS sequence"/>
</dbReference>
<dbReference type="EMBL" id="JAVRRT010000020">
    <property type="protein sequence ID" value="KAK5164228.1"/>
    <property type="molecule type" value="Genomic_DNA"/>
</dbReference>
<gene>
    <name evidence="4" type="ORF">LTR77_009922</name>
</gene>
<accession>A0AAV9P092</accession>
<reference evidence="4 5" key="1">
    <citation type="submission" date="2023-08" db="EMBL/GenBank/DDBJ databases">
        <title>Black Yeasts Isolated from many extreme environments.</title>
        <authorList>
            <person name="Coleine C."/>
            <person name="Stajich J.E."/>
            <person name="Selbmann L."/>
        </authorList>
    </citation>
    <scope>NUCLEOTIDE SEQUENCE [LARGE SCALE GENOMIC DNA]</scope>
    <source>
        <strain evidence="4 5">CCFEE 5935</strain>
    </source>
</reference>
<name>A0AAV9P092_9PEZI</name>
<dbReference type="PROSITE" id="PS50102">
    <property type="entry name" value="RRM"/>
    <property type="match status" value="1"/>
</dbReference>
<dbReference type="AlphaFoldDB" id="A0AAV9P092"/>
<feature type="region of interest" description="Disordered" evidence="2">
    <location>
        <begin position="1"/>
        <end position="86"/>
    </location>
</feature>
<sequence>MPSLTIEIPSTPVKRGPGHVRSASDPAPSTATSTTTGGIFTPCGSDDGLDGPVDSAIGSDMATSPRTTSPAPKHADTPQAPKKPKHLRSLAGRIRALGPSCVTYGQPNVKTANIKLRAAQMIFPPQMCLFVGNLPAHWSDGMLYQAISFEFKQFGACVVGVFRKAANKPYAIVQYMDICDAYTAMLFGTNIWMERPLRVEWSARSQASHA</sequence>
<dbReference type="Gene3D" id="3.30.70.330">
    <property type="match status" value="1"/>
</dbReference>
<evidence type="ECO:0000259" key="3">
    <source>
        <dbReference type="PROSITE" id="PS50102"/>
    </source>
</evidence>
<dbReference type="InterPro" id="IPR012677">
    <property type="entry name" value="Nucleotide-bd_a/b_plait_sf"/>
</dbReference>